<keyword evidence="5 11" id="KW-0851">Voltage-gated channel</keyword>
<dbReference type="Pfam" id="PF17655">
    <property type="entry name" value="IRK_C"/>
    <property type="match status" value="1"/>
</dbReference>
<evidence type="ECO:0000256" key="4">
    <source>
        <dbReference type="ARBA" id="ARBA00022692"/>
    </source>
</evidence>
<accession>A0ABY8TQG6</accession>
<evidence type="ECO:0000256" key="7">
    <source>
        <dbReference type="ARBA" id="ARBA00022989"/>
    </source>
</evidence>
<dbReference type="Gene3D" id="2.60.40.1400">
    <property type="entry name" value="G protein-activated inward rectifier potassium channel 1"/>
    <property type="match status" value="1"/>
</dbReference>
<keyword evidence="8 11" id="KW-0406">Ion transport</keyword>
<comment type="similarity">
    <text evidence="11">Belongs to the inward rectifier-type potassium channel (TC 1.A.2.1) family.</text>
</comment>
<feature type="domain" description="Inward rectifier potassium channel C-terminal" evidence="14">
    <location>
        <begin position="182"/>
        <end position="338"/>
    </location>
</feature>
<protein>
    <recommendedName>
        <fullName evidence="14">Inward rectifier potassium channel C-terminal domain-containing protein</fullName>
    </recommendedName>
</protein>
<reference evidence="15 16" key="1">
    <citation type="submission" date="2023-05" db="EMBL/GenBank/DDBJ databases">
        <title>A 100% complete, gapless, phased diploid assembly of the Scenedesmus obliquus UTEX 3031 genome.</title>
        <authorList>
            <person name="Biondi T.C."/>
            <person name="Hanschen E.R."/>
            <person name="Kwon T."/>
            <person name="Eng W."/>
            <person name="Kruse C.P.S."/>
            <person name="Koehler S.I."/>
            <person name="Kunde Y."/>
            <person name="Gleasner C.D."/>
            <person name="You Mak K.T."/>
            <person name="Polle J."/>
            <person name="Hovde B.T."/>
            <person name="Starkenburg S.R."/>
        </authorList>
    </citation>
    <scope>NUCLEOTIDE SEQUENCE [LARGE SCALE GENOMIC DNA]</scope>
    <source>
        <strain evidence="15 16">DOE0152z</strain>
    </source>
</reference>
<evidence type="ECO:0000256" key="2">
    <source>
        <dbReference type="ARBA" id="ARBA00022448"/>
    </source>
</evidence>
<comment type="subcellular location">
    <subcellularLocation>
        <location evidence="1 11">Membrane</location>
        <topology evidence="1 11">Multi-pass membrane protein</topology>
    </subcellularLocation>
</comment>
<dbReference type="PRINTS" id="PR01320">
    <property type="entry name" value="KIRCHANNEL"/>
</dbReference>
<keyword evidence="10 11" id="KW-0407">Ion channel</keyword>
<keyword evidence="2 11" id="KW-0813">Transport</keyword>
<evidence type="ECO:0000256" key="13">
    <source>
        <dbReference type="SAM" id="Phobius"/>
    </source>
</evidence>
<evidence type="ECO:0000259" key="14">
    <source>
        <dbReference type="Pfam" id="PF17655"/>
    </source>
</evidence>
<feature type="transmembrane region" description="Helical" evidence="13">
    <location>
        <begin position="150"/>
        <end position="170"/>
    </location>
</feature>
<dbReference type="InterPro" id="IPR016449">
    <property type="entry name" value="K_chnl_inward-rec_Kir"/>
</dbReference>
<dbReference type="SUPFAM" id="SSF81324">
    <property type="entry name" value="Voltage-gated potassium channels"/>
    <property type="match status" value="1"/>
</dbReference>
<dbReference type="EMBL" id="CP126208">
    <property type="protein sequence ID" value="WIA09723.1"/>
    <property type="molecule type" value="Genomic_DNA"/>
</dbReference>
<keyword evidence="9 13" id="KW-0472">Membrane</keyword>
<feature type="compositionally biased region" description="Low complexity" evidence="12">
    <location>
        <begin position="380"/>
        <end position="395"/>
    </location>
</feature>
<evidence type="ECO:0000256" key="5">
    <source>
        <dbReference type="ARBA" id="ARBA00022882"/>
    </source>
</evidence>
<dbReference type="PANTHER" id="PTHR11767">
    <property type="entry name" value="INWARD RECTIFIER POTASSIUM CHANNEL"/>
    <property type="match status" value="1"/>
</dbReference>
<keyword evidence="16" id="KW-1185">Reference proteome</keyword>
<evidence type="ECO:0000256" key="3">
    <source>
        <dbReference type="ARBA" id="ARBA00022538"/>
    </source>
</evidence>
<evidence type="ECO:0000256" key="1">
    <source>
        <dbReference type="ARBA" id="ARBA00004141"/>
    </source>
</evidence>
<evidence type="ECO:0000256" key="9">
    <source>
        <dbReference type="ARBA" id="ARBA00023136"/>
    </source>
</evidence>
<dbReference type="SUPFAM" id="SSF81296">
    <property type="entry name" value="E set domains"/>
    <property type="match status" value="1"/>
</dbReference>
<gene>
    <name evidence="15" type="ORF">OEZ85_009104</name>
</gene>
<dbReference type="InterPro" id="IPR014756">
    <property type="entry name" value="Ig_E-set"/>
</dbReference>
<dbReference type="PANTHER" id="PTHR11767:SF102">
    <property type="entry name" value="INWARDLY RECTIFYING POTASSIUM CHANNEL 1, ISOFORM F"/>
    <property type="match status" value="1"/>
</dbReference>
<keyword evidence="7 13" id="KW-1133">Transmembrane helix</keyword>
<dbReference type="InterPro" id="IPR013518">
    <property type="entry name" value="K_chnl_inward-rec_Kir_cyto"/>
</dbReference>
<organism evidence="15 16">
    <name type="scientific">Tetradesmus obliquus</name>
    <name type="common">Green alga</name>
    <name type="synonym">Acutodesmus obliquus</name>
    <dbReference type="NCBI Taxonomy" id="3088"/>
    <lineage>
        <taxon>Eukaryota</taxon>
        <taxon>Viridiplantae</taxon>
        <taxon>Chlorophyta</taxon>
        <taxon>core chlorophytes</taxon>
        <taxon>Chlorophyceae</taxon>
        <taxon>CS clade</taxon>
        <taxon>Sphaeropleales</taxon>
        <taxon>Scenedesmaceae</taxon>
        <taxon>Tetradesmus</taxon>
    </lineage>
</organism>
<keyword evidence="4 11" id="KW-0812">Transmembrane</keyword>
<dbReference type="InterPro" id="IPR041647">
    <property type="entry name" value="IRK_C"/>
</dbReference>
<feature type="region of interest" description="Disordered" evidence="12">
    <location>
        <begin position="376"/>
        <end position="395"/>
    </location>
</feature>
<keyword evidence="6 11" id="KW-0630">Potassium</keyword>
<evidence type="ECO:0000256" key="12">
    <source>
        <dbReference type="SAM" id="MobiDB-lite"/>
    </source>
</evidence>
<dbReference type="Gene3D" id="1.10.287.70">
    <property type="match status" value="1"/>
</dbReference>
<evidence type="ECO:0000313" key="15">
    <source>
        <dbReference type="EMBL" id="WIA09723.1"/>
    </source>
</evidence>
<dbReference type="Proteomes" id="UP001244341">
    <property type="component" value="Chromosome 1b"/>
</dbReference>
<name>A0ABY8TQG6_TETOB</name>
<proteinExistence type="inferred from homology"/>
<evidence type="ECO:0000256" key="11">
    <source>
        <dbReference type="RuleBase" id="RU003822"/>
    </source>
</evidence>
<feature type="transmembrane region" description="Helical" evidence="13">
    <location>
        <begin position="64"/>
        <end position="89"/>
    </location>
</feature>
<keyword evidence="3 11" id="KW-0633">Potassium transport</keyword>
<evidence type="ECO:0000313" key="16">
    <source>
        <dbReference type="Proteomes" id="UP001244341"/>
    </source>
</evidence>
<evidence type="ECO:0000256" key="6">
    <source>
        <dbReference type="ARBA" id="ARBA00022958"/>
    </source>
</evidence>
<evidence type="ECO:0000256" key="8">
    <source>
        <dbReference type="ARBA" id="ARBA00023065"/>
    </source>
</evidence>
<sequence>MNKVNNIASNLVSLRNKPRARPSGERPSLVDRKRPFFTGVDRFGINKWATYLGDPFHTLLNLPWWKFIIIFFTTYVLQFCGFAAIFLAFSNDCIKGIDGSFAHALWMSSRTASTLGFNQIYPEVTCVGPNLVVMIQIYSEVTCVGPNLVVMIQVIVANLVNFIMLGLVFARFSAPFKRANSIQFSSLCTITRHSSGYWALTFRVANIRKHQLLKPEIKVLVTAIDSITPSNYVFEYLDVEAREMQQMNLQLGFPAHVVHVIKPGSPLFNLSLQEMDARMMEVLVFVDGIDAMTSKAMQARRSYQPAEMAMNQQFLDLHLEMRGGKLGLDFGQFDATTCSTGDLLNEYQASPHLRGMNMPEVQHHMQHMRHLTFKRLTEQAASSSSSSGASRPAPVAVPPAAAAAAAAGVTSGSVQQGLAAGLPGQPLASSPAGAAAAGVGVGAGAAGLFTSVELGNMRSSQS</sequence>
<evidence type="ECO:0000256" key="10">
    <source>
        <dbReference type="ARBA" id="ARBA00023303"/>
    </source>
</evidence>